<dbReference type="STRING" id="106370.Francci3_3791"/>
<dbReference type="AlphaFoldDB" id="Q2J6F1"/>
<proteinExistence type="predicted"/>
<evidence type="ECO:0000313" key="1">
    <source>
        <dbReference type="EMBL" id="ABD13141.1"/>
    </source>
</evidence>
<reference evidence="1 2" key="1">
    <citation type="journal article" date="2007" name="Genome Res.">
        <title>Genome characteristics of facultatively symbiotic Frankia sp. strains reflect host range and host plant biogeography.</title>
        <authorList>
            <person name="Normand P."/>
            <person name="Lapierre P."/>
            <person name="Tisa L.S."/>
            <person name="Gogarten J.P."/>
            <person name="Alloisio N."/>
            <person name="Bagnarol E."/>
            <person name="Bassi C.A."/>
            <person name="Berry A.M."/>
            <person name="Bickhart D.M."/>
            <person name="Choisne N."/>
            <person name="Couloux A."/>
            <person name="Cournoyer B."/>
            <person name="Cruveiller S."/>
            <person name="Daubin V."/>
            <person name="Demange N."/>
            <person name="Francino M.P."/>
            <person name="Goltsman E."/>
            <person name="Huang Y."/>
            <person name="Kopp O.R."/>
            <person name="Labarre L."/>
            <person name="Lapidus A."/>
            <person name="Lavire C."/>
            <person name="Marechal J."/>
            <person name="Martinez M."/>
            <person name="Mastronunzio J.E."/>
            <person name="Mullin B.C."/>
            <person name="Niemann J."/>
            <person name="Pujic P."/>
            <person name="Rawnsley T."/>
            <person name="Rouy Z."/>
            <person name="Schenowitz C."/>
            <person name="Sellstedt A."/>
            <person name="Tavares F."/>
            <person name="Tomkins J.P."/>
            <person name="Vallenet D."/>
            <person name="Valverde C."/>
            <person name="Wall L.G."/>
            <person name="Wang Y."/>
            <person name="Medigue C."/>
            <person name="Benson D.R."/>
        </authorList>
    </citation>
    <scope>NUCLEOTIDE SEQUENCE [LARGE SCALE GENOMIC DNA]</scope>
    <source>
        <strain evidence="2">DSM 45818 / CECT 9043 / CcI3</strain>
    </source>
</reference>
<dbReference type="KEGG" id="fra:Francci3_3791"/>
<accession>A0A1X1PWU8</accession>
<organism evidence="1 2">
    <name type="scientific">Frankia casuarinae (strain DSM 45818 / CECT 9043 / HFP020203 / CcI3)</name>
    <dbReference type="NCBI Taxonomy" id="106370"/>
    <lineage>
        <taxon>Bacteria</taxon>
        <taxon>Bacillati</taxon>
        <taxon>Actinomycetota</taxon>
        <taxon>Actinomycetes</taxon>
        <taxon>Frankiales</taxon>
        <taxon>Frankiaceae</taxon>
        <taxon>Frankia</taxon>
    </lineage>
</organism>
<sequence>MFSIVMDRAVAEITRPWENRHGAALMSAAIGAVVGASAGRGTSAAVPTVQADDLSAQESAFPNPAGGVALASGYAHRHFTFRGSAHDPLLD</sequence>
<dbReference type="EMBL" id="CP000249">
    <property type="protein sequence ID" value="ABD13141.1"/>
    <property type="molecule type" value="Genomic_DNA"/>
</dbReference>
<dbReference type="Proteomes" id="UP000001937">
    <property type="component" value="Chromosome"/>
</dbReference>
<evidence type="ECO:0000313" key="2">
    <source>
        <dbReference type="Proteomes" id="UP000001937"/>
    </source>
</evidence>
<accession>Q2J6F1</accession>
<name>Q2J6F1_FRACC</name>
<gene>
    <name evidence="1" type="ordered locus">Francci3_3791</name>
</gene>
<protein>
    <submittedName>
        <fullName evidence="1">Uncharacterized protein</fullName>
    </submittedName>
</protein>
<dbReference type="HOGENOM" id="CLU_2422650_0_0_11"/>
<keyword evidence="2" id="KW-1185">Reference proteome</keyword>
<dbReference type="RefSeq" id="WP_011438165.1">
    <property type="nucleotide sequence ID" value="NC_007777.1"/>
</dbReference>